<dbReference type="Gene3D" id="3.40.30.10">
    <property type="entry name" value="Glutaredoxin"/>
    <property type="match status" value="1"/>
</dbReference>
<reference evidence="3 4" key="1">
    <citation type="journal article" date="2015" name="Stand. Genomic Sci.">
        <title>Genomic Encyclopedia of Bacterial and Archaeal Type Strains, Phase III: the genomes of soil and plant-associated and newly described type strains.</title>
        <authorList>
            <person name="Whitman W.B."/>
            <person name="Woyke T."/>
            <person name="Klenk H.P."/>
            <person name="Zhou Y."/>
            <person name="Lilburn T.G."/>
            <person name="Beck B.J."/>
            <person name="De Vos P."/>
            <person name="Vandamme P."/>
            <person name="Eisen J.A."/>
            <person name="Garrity G."/>
            <person name="Hugenholtz P."/>
            <person name="Kyrpides N.C."/>
        </authorList>
    </citation>
    <scope>NUCLEOTIDE SEQUENCE [LARGE SCALE GENOMIC DNA]</scope>
    <source>
        <strain evidence="3 4">CGMCC 1.5364</strain>
    </source>
</reference>
<organism evidence="3 4">
    <name type="scientific">Paracoccus sulfuroxidans</name>
    <dbReference type="NCBI Taxonomy" id="384678"/>
    <lineage>
        <taxon>Bacteria</taxon>
        <taxon>Pseudomonadati</taxon>
        <taxon>Pseudomonadota</taxon>
        <taxon>Alphaproteobacteria</taxon>
        <taxon>Rhodobacterales</taxon>
        <taxon>Paracoccaceae</taxon>
        <taxon>Paracoccus</taxon>
    </lineage>
</organism>
<dbReference type="InterPro" id="IPR036282">
    <property type="entry name" value="Glutathione-S-Trfase_C_sf"/>
</dbReference>
<dbReference type="SUPFAM" id="SSF52833">
    <property type="entry name" value="Thioredoxin-like"/>
    <property type="match status" value="1"/>
</dbReference>
<evidence type="ECO:0000313" key="4">
    <source>
        <dbReference type="Proteomes" id="UP000316225"/>
    </source>
</evidence>
<gene>
    <name evidence="3" type="ORF">IQ24_03409</name>
</gene>
<evidence type="ECO:0000259" key="1">
    <source>
        <dbReference type="PROSITE" id="PS50404"/>
    </source>
</evidence>
<dbReference type="EMBL" id="VLKU01000012">
    <property type="protein sequence ID" value="TWI29937.1"/>
    <property type="molecule type" value="Genomic_DNA"/>
</dbReference>
<dbReference type="InterPro" id="IPR010987">
    <property type="entry name" value="Glutathione-S-Trfase_C-like"/>
</dbReference>
<dbReference type="InterPro" id="IPR004045">
    <property type="entry name" value="Glutathione_S-Trfase_N"/>
</dbReference>
<protein>
    <submittedName>
        <fullName evidence="3">Glutathione S-transferase</fullName>
    </submittedName>
</protein>
<comment type="caution">
    <text evidence="3">The sequence shown here is derived from an EMBL/GenBank/DDBJ whole genome shotgun (WGS) entry which is preliminary data.</text>
</comment>
<dbReference type="PROSITE" id="PS50404">
    <property type="entry name" value="GST_NTER"/>
    <property type="match status" value="1"/>
</dbReference>
<dbReference type="SUPFAM" id="SSF47616">
    <property type="entry name" value="GST C-terminal domain-like"/>
    <property type="match status" value="1"/>
</dbReference>
<dbReference type="SFLD" id="SFLDG00358">
    <property type="entry name" value="Main_(cytGST)"/>
    <property type="match status" value="1"/>
</dbReference>
<dbReference type="InterPro" id="IPR050983">
    <property type="entry name" value="GST_Omega/HSP26"/>
</dbReference>
<dbReference type="PANTHER" id="PTHR43968">
    <property type="match status" value="1"/>
</dbReference>
<dbReference type="GO" id="GO:0016740">
    <property type="term" value="F:transferase activity"/>
    <property type="evidence" value="ECO:0007669"/>
    <property type="project" value="UniProtKB-KW"/>
</dbReference>
<dbReference type="InterPro" id="IPR036249">
    <property type="entry name" value="Thioredoxin-like_sf"/>
</dbReference>
<sequence length="216" mass="24161">MSIIVHGYRYSVYSRVLRMVLVAKGLEAEWVETDPFGPMPGSYTKLHPFGRVPVLEHGDFIIYETAAICRYLDEGFEGPSLQPGGYTRRARMTQIISIIDNYGYQPMVRQVYAKAVFAPAKGEPIQDWQVQAGLEASHKVLTALEPLIVPQSATEISLADLHLAAMVDAFVAAPEGARMLAGFPRLSRWWDIMRDSDPVTKTRDSLLVRVSYDNLS</sequence>
<name>A0A562NCT6_9RHOB</name>
<dbReference type="Gene3D" id="1.20.1050.10">
    <property type="match status" value="1"/>
</dbReference>
<dbReference type="GO" id="GO:0005737">
    <property type="term" value="C:cytoplasm"/>
    <property type="evidence" value="ECO:0007669"/>
    <property type="project" value="TreeGrafter"/>
</dbReference>
<dbReference type="PANTHER" id="PTHR43968:SF6">
    <property type="entry name" value="GLUTATHIONE S-TRANSFERASE OMEGA"/>
    <property type="match status" value="1"/>
</dbReference>
<dbReference type="Proteomes" id="UP000316225">
    <property type="component" value="Unassembled WGS sequence"/>
</dbReference>
<accession>A0A562NCT6</accession>
<evidence type="ECO:0000259" key="2">
    <source>
        <dbReference type="PROSITE" id="PS50405"/>
    </source>
</evidence>
<dbReference type="InterPro" id="IPR040079">
    <property type="entry name" value="Glutathione_S-Trfase"/>
</dbReference>
<dbReference type="PROSITE" id="PS50405">
    <property type="entry name" value="GST_CTER"/>
    <property type="match status" value="1"/>
</dbReference>
<dbReference type="AlphaFoldDB" id="A0A562NCT6"/>
<evidence type="ECO:0000313" key="3">
    <source>
        <dbReference type="EMBL" id="TWI29937.1"/>
    </source>
</evidence>
<feature type="domain" description="GST C-terminal" evidence="2">
    <location>
        <begin position="85"/>
        <end position="216"/>
    </location>
</feature>
<dbReference type="RefSeq" id="WP_145399486.1">
    <property type="nucleotide sequence ID" value="NZ_VLKU01000012.1"/>
</dbReference>
<dbReference type="OrthoDB" id="9797500at2"/>
<dbReference type="SFLD" id="SFLDS00019">
    <property type="entry name" value="Glutathione_Transferase_(cytos"/>
    <property type="match status" value="1"/>
</dbReference>
<proteinExistence type="predicted"/>
<dbReference type="Pfam" id="PF13417">
    <property type="entry name" value="GST_N_3"/>
    <property type="match status" value="1"/>
</dbReference>
<feature type="domain" description="GST N-terminal" evidence="1">
    <location>
        <begin position="1"/>
        <end position="80"/>
    </location>
</feature>
<dbReference type="CDD" id="cd00299">
    <property type="entry name" value="GST_C_family"/>
    <property type="match status" value="1"/>
</dbReference>
<keyword evidence="4" id="KW-1185">Reference proteome</keyword>
<keyword evidence="3" id="KW-0808">Transferase</keyword>